<evidence type="ECO:0000259" key="2">
    <source>
        <dbReference type="Pfam" id="PF24750"/>
    </source>
</evidence>
<comment type="caution">
    <text evidence="3">The sequence shown here is derived from an EMBL/GenBank/DDBJ whole genome shotgun (WGS) entry which is preliminary data.</text>
</comment>
<dbReference type="SUPFAM" id="SSF81383">
    <property type="entry name" value="F-box domain"/>
    <property type="match status" value="1"/>
</dbReference>
<dbReference type="AlphaFoldDB" id="A0AAV0QPV5"/>
<evidence type="ECO:0000313" key="3">
    <source>
        <dbReference type="EMBL" id="CAI0546946.1"/>
    </source>
</evidence>
<evidence type="ECO:0008006" key="5">
    <source>
        <dbReference type="Google" id="ProtNLM"/>
    </source>
</evidence>
<keyword evidence="4" id="KW-1185">Reference proteome</keyword>
<reference evidence="3" key="1">
    <citation type="submission" date="2022-08" db="EMBL/GenBank/DDBJ databases">
        <authorList>
            <person name="Gutierrez-Valencia J."/>
        </authorList>
    </citation>
    <scope>NUCLEOTIDE SEQUENCE</scope>
</reference>
<proteinExistence type="predicted"/>
<dbReference type="EMBL" id="CAMGYJ010000010">
    <property type="protein sequence ID" value="CAI0546946.1"/>
    <property type="molecule type" value="Genomic_DNA"/>
</dbReference>
<dbReference type="Proteomes" id="UP001154282">
    <property type="component" value="Unassembled WGS sequence"/>
</dbReference>
<dbReference type="Pfam" id="PF24750">
    <property type="entry name" value="b-prop_At3g26010-like"/>
    <property type="match status" value="1"/>
</dbReference>
<dbReference type="PANTHER" id="PTHR35546">
    <property type="entry name" value="F-BOX PROTEIN INTERACTION DOMAIN PROTEIN-RELATED"/>
    <property type="match status" value="1"/>
</dbReference>
<accession>A0AAV0QPV5</accession>
<dbReference type="InterPro" id="IPR056592">
    <property type="entry name" value="Beta-prop_At3g26010-like"/>
</dbReference>
<feature type="domain" description="F-box protein At3g26010-like beta-propeller" evidence="2">
    <location>
        <begin position="99"/>
        <end position="395"/>
    </location>
</feature>
<feature type="domain" description="F-box" evidence="1">
    <location>
        <begin position="28"/>
        <end position="66"/>
    </location>
</feature>
<gene>
    <name evidence="3" type="ORF">LITE_LOCUS44172</name>
</gene>
<sequence>MAAQSCGRSKRLTASPSSIISTLGDDEDLLVEILIRLPSPKSAIRCKSVCRRWNALISAPYFSRRFVSHHQTKSPAAAAQNESEQPVLAISQIRQLISSFLPFPYGTEFKFSVLDSVKDLLLLGFWGPETSEQELRRTHLVCNPFTKQWVALPLAPKMAARYSRYRWVVKLVCEPFDEFRVVRMYNPMTVRGGPAKVDVYVFCSRSGRWTKSVLTLDANLRCWGCTAYERVVSTNGKFYWLIGMLVRGVVVKWDPFRRDYGTTFPMLLEGCQLDSQMRCYGPWISEGAVHMVCKESTSSMLSVWRLVEDGKGGGCWRKEYEVLWSNDLSCTRKSSDDDGSDSEIETLDLRFGRAVGMHPEKPEIVFLSAFHPNSRESAAILSWNFRNSELEFVTYQDDDEPKYFIPQDDRVFKPMVAFWPSLIASCEKLRNAYNGSYSCWLPPPTSN</sequence>
<dbReference type="PANTHER" id="PTHR35546:SF128">
    <property type="entry name" value="F-BOX ASSOCIATED DOMAIN-CONTAINING PROTEIN"/>
    <property type="match status" value="1"/>
</dbReference>
<dbReference type="InterPro" id="IPR055290">
    <property type="entry name" value="At3g26010-like"/>
</dbReference>
<organism evidence="3 4">
    <name type="scientific">Linum tenue</name>
    <dbReference type="NCBI Taxonomy" id="586396"/>
    <lineage>
        <taxon>Eukaryota</taxon>
        <taxon>Viridiplantae</taxon>
        <taxon>Streptophyta</taxon>
        <taxon>Embryophyta</taxon>
        <taxon>Tracheophyta</taxon>
        <taxon>Spermatophyta</taxon>
        <taxon>Magnoliopsida</taxon>
        <taxon>eudicotyledons</taxon>
        <taxon>Gunneridae</taxon>
        <taxon>Pentapetalae</taxon>
        <taxon>rosids</taxon>
        <taxon>fabids</taxon>
        <taxon>Malpighiales</taxon>
        <taxon>Linaceae</taxon>
        <taxon>Linum</taxon>
    </lineage>
</organism>
<dbReference type="InterPro" id="IPR001810">
    <property type="entry name" value="F-box_dom"/>
</dbReference>
<dbReference type="Pfam" id="PF12937">
    <property type="entry name" value="F-box-like"/>
    <property type="match status" value="1"/>
</dbReference>
<protein>
    <recommendedName>
        <fullName evidence="5">F-box domain-containing protein</fullName>
    </recommendedName>
</protein>
<dbReference type="InterPro" id="IPR036047">
    <property type="entry name" value="F-box-like_dom_sf"/>
</dbReference>
<dbReference type="Gene3D" id="1.20.1280.50">
    <property type="match status" value="1"/>
</dbReference>
<name>A0AAV0QPV5_9ROSI</name>
<evidence type="ECO:0000259" key="1">
    <source>
        <dbReference type="Pfam" id="PF12937"/>
    </source>
</evidence>
<evidence type="ECO:0000313" key="4">
    <source>
        <dbReference type="Proteomes" id="UP001154282"/>
    </source>
</evidence>